<dbReference type="AlphaFoldDB" id="A0A0F9QZF5"/>
<name>A0A0F9QZF5_9ZZZZ</name>
<reference evidence="1" key="1">
    <citation type="journal article" date="2015" name="Nature">
        <title>Complex archaea that bridge the gap between prokaryotes and eukaryotes.</title>
        <authorList>
            <person name="Spang A."/>
            <person name="Saw J.H."/>
            <person name="Jorgensen S.L."/>
            <person name="Zaremba-Niedzwiedzka K."/>
            <person name="Martijn J."/>
            <person name="Lind A.E."/>
            <person name="van Eijk R."/>
            <person name="Schleper C."/>
            <person name="Guy L."/>
            <person name="Ettema T.J."/>
        </authorList>
    </citation>
    <scope>NUCLEOTIDE SEQUENCE</scope>
</reference>
<proteinExistence type="predicted"/>
<accession>A0A0F9QZF5</accession>
<dbReference type="EMBL" id="LAZR01004234">
    <property type="protein sequence ID" value="KKN10558.1"/>
    <property type="molecule type" value="Genomic_DNA"/>
</dbReference>
<protein>
    <submittedName>
        <fullName evidence="1">Uncharacterized protein</fullName>
    </submittedName>
</protein>
<sequence length="79" mass="9176">MMLNINDNVEMLLTEHGLSVLKEKGYTSYKYNFDISSGILREQLWVVMHIFSSDMYNGCEQLFVNNLINIKQSDKGQPK</sequence>
<organism evidence="1">
    <name type="scientific">marine sediment metagenome</name>
    <dbReference type="NCBI Taxonomy" id="412755"/>
    <lineage>
        <taxon>unclassified sequences</taxon>
        <taxon>metagenomes</taxon>
        <taxon>ecological metagenomes</taxon>
    </lineage>
</organism>
<gene>
    <name evidence="1" type="ORF">LCGC14_1035460</name>
</gene>
<comment type="caution">
    <text evidence="1">The sequence shown here is derived from an EMBL/GenBank/DDBJ whole genome shotgun (WGS) entry which is preliminary data.</text>
</comment>
<evidence type="ECO:0000313" key="1">
    <source>
        <dbReference type="EMBL" id="KKN10558.1"/>
    </source>
</evidence>